<dbReference type="PANTHER" id="PTHR12419">
    <property type="entry name" value="OTU DOMAIN CONTAINING PROTEIN"/>
    <property type="match status" value="1"/>
</dbReference>
<dbReference type="RefSeq" id="XP_064770753.1">
    <property type="nucleotide sequence ID" value="XM_064911581.1"/>
</dbReference>
<dbReference type="Proteomes" id="UP001498771">
    <property type="component" value="Unassembled WGS sequence"/>
</dbReference>
<feature type="compositionally biased region" description="Basic residues" evidence="1">
    <location>
        <begin position="126"/>
        <end position="141"/>
    </location>
</feature>
<evidence type="ECO:0000313" key="4">
    <source>
        <dbReference type="Proteomes" id="UP001498771"/>
    </source>
</evidence>
<keyword evidence="4" id="KW-1185">Reference proteome</keyword>
<dbReference type="CDD" id="cd22762">
    <property type="entry name" value="OTU_fungi_OTU2-like"/>
    <property type="match status" value="1"/>
</dbReference>
<proteinExistence type="predicted"/>
<dbReference type="PROSITE" id="PS50802">
    <property type="entry name" value="OTU"/>
    <property type="match status" value="1"/>
</dbReference>
<sequence>MAKETYEELQARHRKEQRELVATVTSLKKSATKGEKRKKKEVLAKCEQMERDLAARHFAEVQAFEEGGEGAEEPVEKEAEEEEEEEEEEVSTDQLLAQLSLAIKTTPAEDSTAASSVTDESESGRSKSKKNRQKDRLARRKAAQEELSAAAAAEAAQTPDLRKIEMENVRALTEKLGLVEYDITPDGHCLFASLADQLAQRHKIKTTISELRKRAADHMRTDPDTFTPFMFDEATLTMRELEPYCAELESTAIWGGDMEILAIAREFDCPVNVVMSGRARMRMNEDGKKAELWVAFYKHSYGLGEHYNSLRDRT</sequence>
<feature type="compositionally biased region" description="Low complexity" evidence="1">
    <location>
        <begin position="145"/>
        <end position="156"/>
    </location>
</feature>
<reference evidence="3 4" key="1">
    <citation type="submission" date="2024-03" db="EMBL/GenBank/DDBJ databases">
        <title>Genome-scale model development and genomic sequencing of the oleaginous clade Lipomyces.</title>
        <authorList>
            <consortium name="Lawrence Berkeley National Laboratory"/>
            <person name="Czajka J.J."/>
            <person name="Han Y."/>
            <person name="Kim J."/>
            <person name="Mondo S.J."/>
            <person name="Hofstad B.A."/>
            <person name="Robles A."/>
            <person name="Haridas S."/>
            <person name="Riley R."/>
            <person name="LaButti K."/>
            <person name="Pangilinan J."/>
            <person name="Andreopoulos W."/>
            <person name="Lipzen A."/>
            <person name="Yan J."/>
            <person name="Wang M."/>
            <person name="Ng V."/>
            <person name="Grigoriev I.V."/>
            <person name="Spatafora J.W."/>
            <person name="Magnuson J.K."/>
            <person name="Baker S.E."/>
            <person name="Pomraning K.R."/>
        </authorList>
    </citation>
    <scope>NUCLEOTIDE SEQUENCE [LARGE SCALE GENOMIC DNA]</scope>
    <source>
        <strain evidence="3 4">Phaff 52-87</strain>
    </source>
</reference>
<feature type="compositionally biased region" description="Basic and acidic residues" evidence="1">
    <location>
        <begin position="1"/>
        <end position="19"/>
    </location>
</feature>
<dbReference type="GeneID" id="90037093"/>
<comment type="caution">
    <text evidence="3">The sequence shown here is derived from an EMBL/GenBank/DDBJ whole genome shotgun (WGS) entry which is preliminary data.</text>
</comment>
<dbReference type="SUPFAM" id="SSF54001">
    <property type="entry name" value="Cysteine proteinases"/>
    <property type="match status" value="1"/>
</dbReference>
<protein>
    <recommendedName>
        <fullName evidence="2">OTU domain-containing protein</fullName>
    </recommendedName>
</protein>
<evidence type="ECO:0000259" key="2">
    <source>
        <dbReference type="PROSITE" id="PS50802"/>
    </source>
</evidence>
<accession>A0ABR1FD17</accession>
<dbReference type="PANTHER" id="PTHR12419:SF10">
    <property type="entry name" value="DEUBIQUITINASE OTUD6B"/>
    <property type="match status" value="1"/>
</dbReference>
<dbReference type="Pfam" id="PF02338">
    <property type="entry name" value="OTU"/>
    <property type="match status" value="1"/>
</dbReference>
<name>A0ABR1FD17_9ASCO</name>
<feature type="domain" description="OTU" evidence="2">
    <location>
        <begin position="178"/>
        <end position="313"/>
    </location>
</feature>
<dbReference type="Gene3D" id="3.90.70.80">
    <property type="match status" value="1"/>
</dbReference>
<feature type="compositionally biased region" description="Acidic residues" evidence="1">
    <location>
        <begin position="66"/>
        <end position="91"/>
    </location>
</feature>
<dbReference type="InterPro" id="IPR050704">
    <property type="entry name" value="Peptidase_C85-like"/>
</dbReference>
<feature type="region of interest" description="Disordered" evidence="1">
    <location>
        <begin position="59"/>
        <end position="156"/>
    </location>
</feature>
<dbReference type="EMBL" id="JBBJBU010000001">
    <property type="protein sequence ID" value="KAK7207720.1"/>
    <property type="molecule type" value="Genomic_DNA"/>
</dbReference>
<dbReference type="InterPro" id="IPR003323">
    <property type="entry name" value="OTU_dom"/>
</dbReference>
<organism evidence="3 4">
    <name type="scientific">Myxozyma melibiosi</name>
    <dbReference type="NCBI Taxonomy" id="54550"/>
    <lineage>
        <taxon>Eukaryota</taxon>
        <taxon>Fungi</taxon>
        <taxon>Dikarya</taxon>
        <taxon>Ascomycota</taxon>
        <taxon>Saccharomycotina</taxon>
        <taxon>Lipomycetes</taxon>
        <taxon>Lipomycetales</taxon>
        <taxon>Lipomycetaceae</taxon>
        <taxon>Myxozyma</taxon>
    </lineage>
</organism>
<dbReference type="InterPro" id="IPR038765">
    <property type="entry name" value="Papain-like_cys_pep_sf"/>
</dbReference>
<gene>
    <name evidence="3" type="ORF">BZA70DRAFT_272049</name>
</gene>
<evidence type="ECO:0000256" key="1">
    <source>
        <dbReference type="SAM" id="MobiDB-lite"/>
    </source>
</evidence>
<feature type="compositionally biased region" description="Polar residues" evidence="1">
    <location>
        <begin position="108"/>
        <end position="118"/>
    </location>
</feature>
<dbReference type="InterPro" id="IPR049771">
    <property type="entry name" value="OTU2-like_OTU"/>
</dbReference>
<feature type="region of interest" description="Disordered" evidence="1">
    <location>
        <begin position="1"/>
        <end position="41"/>
    </location>
</feature>
<evidence type="ECO:0000313" key="3">
    <source>
        <dbReference type="EMBL" id="KAK7207720.1"/>
    </source>
</evidence>